<reference evidence="2" key="1">
    <citation type="submission" date="2021-01" db="EMBL/GenBank/DDBJ databases">
        <authorList>
            <person name="Corre E."/>
            <person name="Pelletier E."/>
            <person name="Niang G."/>
            <person name="Scheremetjew M."/>
            <person name="Finn R."/>
            <person name="Kale V."/>
            <person name="Holt S."/>
            <person name="Cochrane G."/>
            <person name="Meng A."/>
            <person name="Brown T."/>
            <person name="Cohen L."/>
        </authorList>
    </citation>
    <scope>NUCLEOTIDE SEQUENCE</scope>
    <source>
        <strain evidence="2">308</strain>
    </source>
</reference>
<gene>
    <name evidence="2" type="ORF">CHYS00102_LOCUS1699</name>
</gene>
<dbReference type="Pfam" id="PF20710">
    <property type="entry name" value="DUF6824"/>
    <property type="match status" value="1"/>
</dbReference>
<dbReference type="InterPro" id="IPR049227">
    <property type="entry name" value="DUF6824"/>
</dbReference>
<evidence type="ECO:0000313" key="2">
    <source>
        <dbReference type="EMBL" id="CAD8874524.1"/>
    </source>
</evidence>
<name>A0A7S1B4Z6_9STRA</name>
<evidence type="ECO:0000259" key="1">
    <source>
        <dbReference type="Pfam" id="PF20710"/>
    </source>
</evidence>
<proteinExistence type="predicted"/>
<organism evidence="2">
    <name type="scientific">Corethron hystrix</name>
    <dbReference type="NCBI Taxonomy" id="216773"/>
    <lineage>
        <taxon>Eukaryota</taxon>
        <taxon>Sar</taxon>
        <taxon>Stramenopiles</taxon>
        <taxon>Ochrophyta</taxon>
        <taxon>Bacillariophyta</taxon>
        <taxon>Coscinodiscophyceae</taxon>
        <taxon>Corethrophycidae</taxon>
        <taxon>Corethrales</taxon>
        <taxon>Corethraceae</taxon>
        <taxon>Corethron</taxon>
    </lineage>
</organism>
<protein>
    <recommendedName>
        <fullName evidence="1">DUF6824 domain-containing protein</fullName>
    </recommendedName>
</protein>
<feature type="domain" description="DUF6824" evidence="1">
    <location>
        <begin position="126"/>
        <end position="211"/>
    </location>
</feature>
<dbReference type="AlphaFoldDB" id="A0A7S1B4Z6"/>
<sequence length="487" mass="54174">MKSAFVVSSNDFRYDVYNRDTCQKTSIDQLFFFLNELPEVEQNVFHSGSFTGSKQNINIPSIKSNDISRKEAVQISKPGSRGIRKDTQKNFNISRKNLKENKLSSTHKSAPNDIPLVGIKNPLRFDVICGRGGNANRNEGNIRFRNLVKNAKPKYLMSSKADKPKVAQGIVNTIRSYDPPGRFLKENSQTGLWDDIGNKKAKAKTSQALREGAPVVRAQLKKEMPGVILSGGVKKRRKRVGSQSENTTINLDNKKKCSKKSKVLQAILKRDSSNLTPPTIAIVGKTKTNINRRNGLFSVPVQHEHEKNPIAVFCENSVPSNEEVSPTQPLHRFPKATETATRPRSRVFQLSPTYIPNNQQSFPVTKKQKNQYLLPLSQEIKNPETNLHTASIISLKEFSSSHTPMTLTAISGNLSNVSAPNSLLSQERKKTKTNLHTASSISFLEEFISVHNTMALTGIFGDLNNISIQLDSILLSSDEISTLPLVL</sequence>
<dbReference type="EMBL" id="HBFR01002576">
    <property type="protein sequence ID" value="CAD8874524.1"/>
    <property type="molecule type" value="Transcribed_RNA"/>
</dbReference>
<accession>A0A7S1B4Z6</accession>